<name>A0A6J5MRB8_9CAUD</name>
<feature type="coiled-coil region" evidence="1">
    <location>
        <begin position="20"/>
        <end position="70"/>
    </location>
</feature>
<evidence type="ECO:0000313" key="5">
    <source>
        <dbReference type="EMBL" id="CAB4180200.1"/>
    </source>
</evidence>
<protein>
    <submittedName>
        <fullName evidence="2">Uncharacterized protein</fullName>
    </submittedName>
</protein>
<evidence type="ECO:0000313" key="10">
    <source>
        <dbReference type="EMBL" id="CAB4219817.1"/>
    </source>
</evidence>
<dbReference type="EMBL" id="LR796910">
    <property type="protein sequence ID" value="CAB4174663.1"/>
    <property type="molecule type" value="Genomic_DNA"/>
</dbReference>
<dbReference type="EMBL" id="LR797192">
    <property type="protein sequence ID" value="CAB4192815.1"/>
    <property type="molecule type" value="Genomic_DNA"/>
</dbReference>
<reference evidence="2" key="1">
    <citation type="submission" date="2020-04" db="EMBL/GenBank/DDBJ databases">
        <authorList>
            <person name="Chiriac C."/>
            <person name="Salcher M."/>
            <person name="Ghai R."/>
            <person name="Kavagutti S V."/>
        </authorList>
    </citation>
    <scope>NUCLEOTIDE SEQUENCE</scope>
</reference>
<evidence type="ECO:0000313" key="6">
    <source>
        <dbReference type="EMBL" id="CAB4186268.1"/>
    </source>
</evidence>
<dbReference type="EMBL" id="LR796496">
    <property type="protein sequence ID" value="CAB4148317.1"/>
    <property type="molecule type" value="Genomic_DNA"/>
</dbReference>
<dbReference type="EMBL" id="LR797145">
    <property type="protein sequence ID" value="CAB4190070.1"/>
    <property type="molecule type" value="Genomic_DNA"/>
</dbReference>
<dbReference type="EMBL" id="LR797456">
    <property type="protein sequence ID" value="CAB4217806.1"/>
    <property type="molecule type" value="Genomic_DNA"/>
</dbReference>
<sequence length="81" mass="9186">MESGDFERLSKAVKVKTTVLNNIEGRIQALQDQLATLTEEIFTKYEVSSVEELAELRKAKQEEYDRLKVEAKTLLGGLNDI</sequence>
<organism evidence="2">
    <name type="scientific">uncultured Caudovirales phage</name>
    <dbReference type="NCBI Taxonomy" id="2100421"/>
    <lineage>
        <taxon>Viruses</taxon>
        <taxon>Duplodnaviria</taxon>
        <taxon>Heunggongvirae</taxon>
        <taxon>Uroviricota</taxon>
        <taxon>Caudoviricetes</taxon>
        <taxon>Peduoviridae</taxon>
        <taxon>Maltschvirus</taxon>
        <taxon>Maltschvirus maltsch</taxon>
    </lineage>
</organism>
<evidence type="ECO:0000313" key="4">
    <source>
        <dbReference type="EMBL" id="CAB4174663.1"/>
    </source>
</evidence>
<evidence type="ECO:0000256" key="1">
    <source>
        <dbReference type="SAM" id="Coils"/>
    </source>
</evidence>
<evidence type="ECO:0000313" key="9">
    <source>
        <dbReference type="EMBL" id="CAB4217806.1"/>
    </source>
</evidence>
<proteinExistence type="predicted"/>
<dbReference type="EMBL" id="LR796811">
    <property type="protein sequence ID" value="CAB4167258.1"/>
    <property type="molecule type" value="Genomic_DNA"/>
</dbReference>
<dbReference type="EMBL" id="LR798432">
    <property type="protein sequence ID" value="CAB5231347.1"/>
    <property type="molecule type" value="Genomic_DNA"/>
</dbReference>
<evidence type="ECO:0000313" key="3">
    <source>
        <dbReference type="EMBL" id="CAB4167258.1"/>
    </source>
</evidence>
<keyword evidence="1" id="KW-0175">Coiled coil</keyword>
<dbReference type="EMBL" id="LR797496">
    <property type="protein sequence ID" value="CAB4219817.1"/>
    <property type="molecule type" value="Genomic_DNA"/>
</dbReference>
<evidence type="ECO:0000313" key="7">
    <source>
        <dbReference type="EMBL" id="CAB4190070.1"/>
    </source>
</evidence>
<dbReference type="EMBL" id="LR797088">
    <property type="protein sequence ID" value="CAB4186268.1"/>
    <property type="molecule type" value="Genomic_DNA"/>
</dbReference>
<gene>
    <name evidence="5" type="ORF">UFOVP1036_10</name>
    <name evidence="6" type="ORF">UFOVP1132_57</name>
    <name evidence="7" type="ORF">UFOVP1190_32</name>
    <name evidence="8" type="ORF">UFOVP1248_95</name>
    <name evidence="9" type="ORF">UFOVP1493_93</name>
    <name evidence="11" type="ORF">UFOVP1584_63</name>
    <name evidence="10" type="ORF">UFOVP1635_2</name>
    <name evidence="2" type="ORF">UFOVP521_45</name>
    <name evidence="3" type="ORF">UFOVP856_17</name>
    <name evidence="4" type="ORF">UFOVP967_71</name>
</gene>
<evidence type="ECO:0000313" key="2">
    <source>
        <dbReference type="EMBL" id="CAB4148317.1"/>
    </source>
</evidence>
<evidence type="ECO:0000313" key="11">
    <source>
        <dbReference type="EMBL" id="CAB5231347.1"/>
    </source>
</evidence>
<accession>A0A6J5MRB8</accession>
<dbReference type="EMBL" id="LR796991">
    <property type="protein sequence ID" value="CAB4180200.1"/>
    <property type="molecule type" value="Genomic_DNA"/>
</dbReference>
<evidence type="ECO:0000313" key="8">
    <source>
        <dbReference type="EMBL" id="CAB4192815.1"/>
    </source>
</evidence>